<evidence type="ECO:0000313" key="10">
    <source>
        <dbReference type="EMBL" id="MBU9714865.1"/>
    </source>
</evidence>
<gene>
    <name evidence="10" type="ORF">KS419_24270</name>
</gene>
<dbReference type="RefSeq" id="WP_217069685.1">
    <property type="nucleotide sequence ID" value="NZ_JAHQCS010000186.1"/>
</dbReference>
<dbReference type="InterPro" id="IPR025857">
    <property type="entry name" value="MacB_PCD"/>
</dbReference>
<evidence type="ECO:0000256" key="1">
    <source>
        <dbReference type="ARBA" id="ARBA00004651"/>
    </source>
</evidence>
<evidence type="ECO:0000256" key="3">
    <source>
        <dbReference type="ARBA" id="ARBA00022692"/>
    </source>
</evidence>
<evidence type="ECO:0000256" key="6">
    <source>
        <dbReference type="ARBA" id="ARBA00038076"/>
    </source>
</evidence>
<keyword evidence="3 7" id="KW-0812">Transmembrane</keyword>
<feature type="domain" description="MacB-like periplasmic core" evidence="9">
    <location>
        <begin position="22"/>
        <end position="262"/>
    </location>
</feature>
<dbReference type="PROSITE" id="PS51257">
    <property type="entry name" value="PROKAR_LIPOPROTEIN"/>
    <property type="match status" value="1"/>
</dbReference>
<dbReference type="Pfam" id="PF12704">
    <property type="entry name" value="MacB_PCD"/>
    <property type="match status" value="1"/>
</dbReference>
<dbReference type="EMBL" id="JAHQCS010000186">
    <property type="protein sequence ID" value="MBU9714865.1"/>
    <property type="molecule type" value="Genomic_DNA"/>
</dbReference>
<protein>
    <submittedName>
        <fullName evidence="10">ABC transporter permease</fullName>
    </submittedName>
</protein>
<evidence type="ECO:0000313" key="11">
    <source>
        <dbReference type="Proteomes" id="UP000784880"/>
    </source>
</evidence>
<accession>A0ABS6JMF8</accession>
<sequence>MKLNDQFQMVKKNMKKNKLRVFMTVLATTMGCAFLIVLASIGFGLQGSIMEQMTEYQSITEIRVHGKDIDGEFHPLTKEDVESINTIEDVTGVVTQDYVPGVVVTNLNEFEGYSQMLLRNLDSAETTNFSLSEGRYPEKTNEIIVGYDFKETLYEPIGDNELEEGETGNNFSGDLLNETILVQIKDYESESILYEKEFVIVGIGKESARDWLNDGSIYANIDLKEEIFTVMDEPKERLEIYDNVSVHVMDIQQNERVTKELKEMNFAVYSITEEIDRLNIFFAAFKAGLIFVGAVAVIIASIGIFNTMTMAVTERTHEIGVMKALGANPLNIRQMFLMESAFIGVIGSFFGVLISYIVSFAANIIIPLILESVTESTEIDIVFSAIPIELVLIAVAISVGVAMLSGFRPAAKATSINVLTALRREA</sequence>
<comment type="caution">
    <text evidence="10">The sequence shown here is derived from an EMBL/GenBank/DDBJ whole genome shotgun (WGS) entry which is preliminary data.</text>
</comment>
<organism evidence="10 11">
    <name type="scientific">Evansella tamaricis</name>
    <dbReference type="NCBI Taxonomy" id="2069301"/>
    <lineage>
        <taxon>Bacteria</taxon>
        <taxon>Bacillati</taxon>
        <taxon>Bacillota</taxon>
        <taxon>Bacilli</taxon>
        <taxon>Bacillales</taxon>
        <taxon>Bacillaceae</taxon>
        <taxon>Evansella</taxon>
    </lineage>
</organism>
<name>A0ABS6JMF8_9BACI</name>
<feature type="transmembrane region" description="Helical" evidence="7">
    <location>
        <begin position="21"/>
        <end position="45"/>
    </location>
</feature>
<evidence type="ECO:0000256" key="4">
    <source>
        <dbReference type="ARBA" id="ARBA00022989"/>
    </source>
</evidence>
<evidence type="ECO:0000256" key="5">
    <source>
        <dbReference type="ARBA" id="ARBA00023136"/>
    </source>
</evidence>
<feature type="transmembrane region" description="Helical" evidence="7">
    <location>
        <begin position="280"/>
        <end position="305"/>
    </location>
</feature>
<keyword evidence="2" id="KW-1003">Cell membrane</keyword>
<reference evidence="10 11" key="1">
    <citation type="submission" date="2021-06" db="EMBL/GenBank/DDBJ databases">
        <title>Bacillus sp. RD4P76, an endophyte from a halophyte.</title>
        <authorList>
            <person name="Sun J.-Q."/>
        </authorList>
    </citation>
    <scope>NUCLEOTIDE SEQUENCE [LARGE SCALE GENOMIC DNA]</scope>
    <source>
        <strain evidence="10 11">CGMCC 1.15917</strain>
    </source>
</reference>
<dbReference type="PANTHER" id="PTHR30572">
    <property type="entry name" value="MEMBRANE COMPONENT OF TRANSPORTER-RELATED"/>
    <property type="match status" value="1"/>
</dbReference>
<dbReference type="Pfam" id="PF02687">
    <property type="entry name" value="FtsX"/>
    <property type="match status" value="1"/>
</dbReference>
<dbReference type="InterPro" id="IPR003838">
    <property type="entry name" value="ABC3_permease_C"/>
</dbReference>
<feature type="transmembrane region" description="Helical" evidence="7">
    <location>
        <begin position="341"/>
        <end position="369"/>
    </location>
</feature>
<evidence type="ECO:0000256" key="7">
    <source>
        <dbReference type="SAM" id="Phobius"/>
    </source>
</evidence>
<keyword evidence="5 7" id="KW-0472">Membrane</keyword>
<comment type="subcellular location">
    <subcellularLocation>
        <location evidence="1">Cell membrane</location>
        <topology evidence="1">Multi-pass membrane protein</topology>
    </subcellularLocation>
</comment>
<comment type="similarity">
    <text evidence="6">Belongs to the ABC-4 integral membrane protein family.</text>
</comment>
<keyword evidence="4 7" id="KW-1133">Transmembrane helix</keyword>
<dbReference type="PANTHER" id="PTHR30572:SF4">
    <property type="entry name" value="ABC TRANSPORTER PERMEASE YTRF"/>
    <property type="match status" value="1"/>
</dbReference>
<proteinExistence type="inferred from homology"/>
<evidence type="ECO:0000256" key="2">
    <source>
        <dbReference type="ARBA" id="ARBA00022475"/>
    </source>
</evidence>
<dbReference type="Proteomes" id="UP000784880">
    <property type="component" value="Unassembled WGS sequence"/>
</dbReference>
<dbReference type="InterPro" id="IPR050250">
    <property type="entry name" value="Macrolide_Exporter_MacB"/>
</dbReference>
<evidence type="ECO:0000259" key="8">
    <source>
        <dbReference type="Pfam" id="PF02687"/>
    </source>
</evidence>
<evidence type="ECO:0000259" key="9">
    <source>
        <dbReference type="Pfam" id="PF12704"/>
    </source>
</evidence>
<feature type="domain" description="ABC3 transporter permease C-terminal" evidence="8">
    <location>
        <begin position="290"/>
        <end position="417"/>
    </location>
</feature>
<feature type="transmembrane region" description="Helical" evidence="7">
    <location>
        <begin position="381"/>
        <end position="404"/>
    </location>
</feature>
<keyword evidence="11" id="KW-1185">Reference proteome</keyword>